<proteinExistence type="predicted"/>
<reference evidence="1" key="1">
    <citation type="submission" date="2019-10" db="EMBL/GenBank/DDBJ databases">
        <authorList>
            <consortium name="DOE Joint Genome Institute"/>
            <person name="Kuo A."/>
            <person name="Miyauchi S."/>
            <person name="Kiss E."/>
            <person name="Drula E."/>
            <person name="Kohler A."/>
            <person name="Sanchez-Garcia M."/>
            <person name="Andreopoulos B."/>
            <person name="Barry K.W."/>
            <person name="Bonito G."/>
            <person name="Buee M."/>
            <person name="Carver A."/>
            <person name="Chen C."/>
            <person name="Cichocki N."/>
            <person name="Clum A."/>
            <person name="Culley D."/>
            <person name="Crous P.W."/>
            <person name="Fauchery L."/>
            <person name="Girlanda M."/>
            <person name="Hayes R."/>
            <person name="Keri Z."/>
            <person name="Labutti K."/>
            <person name="Lipzen A."/>
            <person name="Lombard V."/>
            <person name="Magnuson J."/>
            <person name="Maillard F."/>
            <person name="Morin E."/>
            <person name="Murat C."/>
            <person name="Nolan M."/>
            <person name="Ohm R."/>
            <person name="Pangilinan J."/>
            <person name="Pereira M."/>
            <person name="Perotto S."/>
            <person name="Peter M."/>
            <person name="Riley R."/>
            <person name="Sitrit Y."/>
            <person name="Stielow B."/>
            <person name="Szollosi G."/>
            <person name="Zifcakova L."/>
            <person name="Stursova M."/>
            <person name="Spatafora J.W."/>
            <person name="Tedersoo L."/>
            <person name="Vaario L.-M."/>
            <person name="Yamada A."/>
            <person name="Yan M."/>
            <person name="Wang P."/>
            <person name="Xu J."/>
            <person name="Bruns T."/>
            <person name="Baldrian P."/>
            <person name="Vilgalys R."/>
            <person name="Henrissat B."/>
            <person name="Grigoriev I.V."/>
            <person name="Hibbett D."/>
            <person name="Nagy L.G."/>
            <person name="Martin F.M."/>
        </authorList>
    </citation>
    <scope>NUCLEOTIDE SEQUENCE</scope>
    <source>
        <strain evidence="1">P2</strain>
    </source>
</reference>
<comment type="caution">
    <text evidence="1">The sequence shown here is derived from an EMBL/GenBank/DDBJ whole genome shotgun (WGS) entry which is preliminary data.</text>
</comment>
<evidence type="ECO:0000313" key="1">
    <source>
        <dbReference type="EMBL" id="KAF9642952.1"/>
    </source>
</evidence>
<reference evidence="1" key="2">
    <citation type="journal article" date="2020" name="Nat. Commun.">
        <title>Large-scale genome sequencing of mycorrhizal fungi provides insights into the early evolution of symbiotic traits.</title>
        <authorList>
            <person name="Miyauchi S."/>
            <person name="Kiss E."/>
            <person name="Kuo A."/>
            <person name="Drula E."/>
            <person name="Kohler A."/>
            <person name="Sanchez-Garcia M."/>
            <person name="Morin E."/>
            <person name="Andreopoulos B."/>
            <person name="Barry K.W."/>
            <person name="Bonito G."/>
            <person name="Buee M."/>
            <person name="Carver A."/>
            <person name="Chen C."/>
            <person name="Cichocki N."/>
            <person name="Clum A."/>
            <person name="Culley D."/>
            <person name="Crous P.W."/>
            <person name="Fauchery L."/>
            <person name="Girlanda M."/>
            <person name="Hayes R.D."/>
            <person name="Keri Z."/>
            <person name="LaButti K."/>
            <person name="Lipzen A."/>
            <person name="Lombard V."/>
            <person name="Magnuson J."/>
            <person name="Maillard F."/>
            <person name="Murat C."/>
            <person name="Nolan M."/>
            <person name="Ohm R.A."/>
            <person name="Pangilinan J."/>
            <person name="Pereira M.F."/>
            <person name="Perotto S."/>
            <person name="Peter M."/>
            <person name="Pfister S."/>
            <person name="Riley R."/>
            <person name="Sitrit Y."/>
            <person name="Stielow J.B."/>
            <person name="Szollosi G."/>
            <person name="Zifcakova L."/>
            <person name="Stursova M."/>
            <person name="Spatafora J.W."/>
            <person name="Tedersoo L."/>
            <person name="Vaario L.M."/>
            <person name="Yamada A."/>
            <person name="Yan M."/>
            <person name="Wang P."/>
            <person name="Xu J."/>
            <person name="Bruns T."/>
            <person name="Baldrian P."/>
            <person name="Vilgalys R."/>
            <person name="Dunand C."/>
            <person name="Henrissat B."/>
            <person name="Grigoriev I.V."/>
            <person name="Hibbett D."/>
            <person name="Nagy L.G."/>
            <person name="Martin F.M."/>
        </authorList>
    </citation>
    <scope>NUCLEOTIDE SEQUENCE</scope>
    <source>
        <strain evidence="1">P2</strain>
    </source>
</reference>
<gene>
    <name evidence="1" type="ORF">BDM02DRAFT_3132746</name>
</gene>
<evidence type="ECO:0000313" key="2">
    <source>
        <dbReference type="Proteomes" id="UP000886501"/>
    </source>
</evidence>
<accession>A0ACB6Z0B5</accession>
<name>A0ACB6Z0B5_THEGA</name>
<dbReference type="Proteomes" id="UP000886501">
    <property type="component" value="Unassembled WGS sequence"/>
</dbReference>
<keyword evidence="2" id="KW-1185">Reference proteome</keyword>
<protein>
    <submittedName>
        <fullName evidence="1">Uncharacterized protein</fullName>
    </submittedName>
</protein>
<sequence length="210" mass="24511">MILTVQTLRDGNNKRLNQLGEQVVALTVEFKELSKTMASALEDIKSNGTGGTESIFKHSKPLPHLKPDGFKGLKYWYKAPWSEIWNGKAIVDTEDPILVLFFEDETRGLVPKSKIQSVRNAVKAYFEFLQEKNRAPKSWTCAALDLQIDFTQTLEEEYEFLRYCDRHWKSKQIFMNYYSQWHKGKIKSKRGQSVHVWKKLNQLLLPSRLQ</sequence>
<dbReference type="EMBL" id="MU118312">
    <property type="protein sequence ID" value="KAF9642952.1"/>
    <property type="molecule type" value="Genomic_DNA"/>
</dbReference>
<organism evidence="1 2">
    <name type="scientific">Thelephora ganbajun</name>
    <name type="common">Ganba fungus</name>
    <dbReference type="NCBI Taxonomy" id="370292"/>
    <lineage>
        <taxon>Eukaryota</taxon>
        <taxon>Fungi</taxon>
        <taxon>Dikarya</taxon>
        <taxon>Basidiomycota</taxon>
        <taxon>Agaricomycotina</taxon>
        <taxon>Agaricomycetes</taxon>
        <taxon>Thelephorales</taxon>
        <taxon>Thelephoraceae</taxon>
        <taxon>Thelephora</taxon>
    </lineage>
</organism>